<dbReference type="GO" id="GO:0005737">
    <property type="term" value="C:cytoplasm"/>
    <property type="evidence" value="ECO:0007669"/>
    <property type="project" value="TreeGrafter"/>
</dbReference>
<dbReference type="InterPro" id="IPR001763">
    <property type="entry name" value="Rhodanese-like_dom"/>
</dbReference>
<dbReference type="InterPro" id="IPR000751">
    <property type="entry name" value="MPI_Phosphatase"/>
</dbReference>
<evidence type="ECO:0000313" key="8">
    <source>
        <dbReference type="EMBL" id="KNE60172.1"/>
    </source>
</evidence>
<keyword evidence="3" id="KW-0132">Cell division</keyword>
<organism evidence="8 9">
    <name type="scientific">Allomyces macrogynus (strain ATCC 38327)</name>
    <name type="common">Allomyces javanicus var. macrogynus</name>
    <dbReference type="NCBI Taxonomy" id="578462"/>
    <lineage>
        <taxon>Eukaryota</taxon>
        <taxon>Fungi</taxon>
        <taxon>Fungi incertae sedis</taxon>
        <taxon>Blastocladiomycota</taxon>
        <taxon>Blastocladiomycetes</taxon>
        <taxon>Blastocladiales</taxon>
        <taxon>Blastocladiaceae</taxon>
        <taxon>Allomyces</taxon>
    </lineage>
</organism>
<proteinExistence type="inferred from homology"/>
<evidence type="ECO:0000256" key="5">
    <source>
        <dbReference type="ARBA" id="ARBA00022912"/>
    </source>
</evidence>
<evidence type="ECO:0000256" key="3">
    <source>
        <dbReference type="ARBA" id="ARBA00022618"/>
    </source>
</evidence>
<dbReference type="SUPFAM" id="SSF52821">
    <property type="entry name" value="Rhodanese/Cell cycle control phosphatase"/>
    <property type="match status" value="1"/>
</dbReference>
<dbReference type="GO" id="GO:0051301">
    <property type="term" value="P:cell division"/>
    <property type="evidence" value="ECO:0007669"/>
    <property type="project" value="UniProtKB-KW"/>
</dbReference>
<dbReference type="GO" id="GO:0004725">
    <property type="term" value="F:protein tyrosine phosphatase activity"/>
    <property type="evidence" value="ECO:0007669"/>
    <property type="project" value="UniProtKB-EC"/>
</dbReference>
<reference evidence="8 9" key="1">
    <citation type="submission" date="2009-11" db="EMBL/GenBank/DDBJ databases">
        <title>Annotation of Allomyces macrogynus ATCC 38327.</title>
        <authorList>
            <consortium name="The Broad Institute Genome Sequencing Platform"/>
            <person name="Russ C."/>
            <person name="Cuomo C."/>
            <person name="Burger G."/>
            <person name="Gray M.W."/>
            <person name="Holland P.W.H."/>
            <person name="King N."/>
            <person name="Lang F.B.F."/>
            <person name="Roger A.J."/>
            <person name="Ruiz-Trillo I."/>
            <person name="Young S.K."/>
            <person name="Zeng Q."/>
            <person name="Gargeya S."/>
            <person name="Fitzgerald M."/>
            <person name="Haas B."/>
            <person name="Abouelleil A."/>
            <person name="Alvarado L."/>
            <person name="Arachchi H.M."/>
            <person name="Berlin A."/>
            <person name="Chapman S.B."/>
            <person name="Gearin G."/>
            <person name="Goldberg J."/>
            <person name="Griggs A."/>
            <person name="Gujja S."/>
            <person name="Hansen M."/>
            <person name="Heiman D."/>
            <person name="Howarth C."/>
            <person name="Larimer J."/>
            <person name="Lui A."/>
            <person name="MacDonald P.J.P."/>
            <person name="McCowen C."/>
            <person name="Montmayeur A."/>
            <person name="Murphy C."/>
            <person name="Neiman D."/>
            <person name="Pearson M."/>
            <person name="Priest M."/>
            <person name="Roberts A."/>
            <person name="Saif S."/>
            <person name="Shea T."/>
            <person name="Sisk P."/>
            <person name="Stolte C."/>
            <person name="Sykes S."/>
            <person name="Wortman J."/>
            <person name="Nusbaum C."/>
            <person name="Birren B."/>
        </authorList>
    </citation>
    <scope>NUCLEOTIDE SEQUENCE [LARGE SCALE GENOMIC DNA]</scope>
    <source>
        <strain evidence="8 9">ATCC 38327</strain>
    </source>
</reference>
<evidence type="ECO:0000259" key="7">
    <source>
        <dbReference type="PROSITE" id="PS50206"/>
    </source>
</evidence>
<protein>
    <recommendedName>
        <fullName evidence="2">protein-tyrosine-phosphatase</fullName>
        <ecNumber evidence="2">3.1.3.48</ecNumber>
    </recommendedName>
</protein>
<dbReference type="PANTHER" id="PTHR10828">
    <property type="entry name" value="M-PHASE INDUCER PHOSPHATASE DUAL SPECIFICITY PHOSPHATASE CDC25"/>
    <property type="match status" value="1"/>
</dbReference>
<comment type="similarity">
    <text evidence="1">Belongs to the MPI phosphatase family.</text>
</comment>
<keyword evidence="4" id="KW-0378">Hydrolase</keyword>
<dbReference type="PANTHER" id="PTHR10828:SF38">
    <property type="entry name" value="ARSENICAL-RESISTANCE PROTEIN 2-RELATED"/>
    <property type="match status" value="1"/>
</dbReference>
<sequence length="196" mass="22242">MDGRTQERVVHPLCFAPTAYVVLVCCCCKSRHQANSARSRYRDLLHMNRAAMAAIKLMQPAELAAMLRSRTLVPGKDYLVVDVRDDDFEGGNIPGALHLPAHQLLSPYTFDMRPHVEQFKTIPKLIFHCAMSQQRGPKAAMLFGRLLNEDAANATTTVPELYVLRGGFAAWQNTYKSDPDLLENYNAKMWEEGWWM</sequence>
<dbReference type="PRINTS" id="PR00716">
    <property type="entry name" value="MPIPHPHTASE"/>
</dbReference>
<name>A0A0L0SCK7_ALLM3</name>
<dbReference type="AlphaFoldDB" id="A0A0L0SCK7"/>
<keyword evidence="9" id="KW-1185">Reference proteome</keyword>
<reference evidence="9" key="2">
    <citation type="submission" date="2009-11" db="EMBL/GenBank/DDBJ databases">
        <title>The Genome Sequence of Allomyces macrogynus strain ATCC 38327.</title>
        <authorList>
            <consortium name="The Broad Institute Genome Sequencing Platform"/>
            <person name="Russ C."/>
            <person name="Cuomo C."/>
            <person name="Shea T."/>
            <person name="Young S.K."/>
            <person name="Zeng Q."/>
            <person name="Koehrsen M."/>
            <person name="Haas B."/>
            <person name="Borodovsky M."/>
            <person name="Guigo R."/>
            <person name="Alvarado L."/>
            <person name="Berlin A."/>
            <person name="Borenstein D."/>
            <person name="Chen Z."/>
            <person name="Engels R."/>
            <person name="Freedman E."/>
            <person name="Gellesch M."/>
            <person name="Goldberg J."/>
            <person name="Griggs A."/>
            <person name="Gujja S."/>
            <person name="Heiman D."/>
            <person name="Hepburn T."/>
            <person name="Howarth C."/>
            <person name="Jen D."/>
            <person name="Larson L."/>
            <person name="Lewis B."/>
            <person name="Mehta T."/>
            <person name="Park D."/>
            <person name="Pearson M."/>
            <person name="Roberts A."/>
            <person name="Saif S."/>
            <person name="Shenoy N."/>
            <person name="Sisk P."/>
            <person name="Stolte C."/>
            <person name="Sykes S."/>
            <person name="Walk T."/>
            <person name="White J."/>
            <person name="Yandava C."/>
            <person name="Burger G."/>
            <person name="Gray M.W."/>
            <person name="Holland P.W.H."/>
            <person name="King N."/>
            <person name="Lang F.B.F."/>
            <person name="Roger A.J."/>
            <person name="Ruiz-Trillo I."/>
            <person name="Lander E."/>
            <person name="Nusbaum C."/>
        </authorList>
    </citation>
    <scope>NUCLEOTIDE SEQUENCE [LARGE SCALE GENOMIC DNA]</scope>
    <source>
        <strain evidence="9">ATCC 38327</strain>
    </source>
</reference>
<dbReference type="VEuPathDB" id="FungiDB:AMAG_05591"/>
<accession>A0A0L0SCK7</accession>
<evidence type="ECO:0000256" key="6">
    <source>
        <dbReference type="ARBA" id="ARBA00023306"/>
    </source>
</evidence>
<evidence type="ECO:0000313" key="9">
    <source>
        <dbReference type="Proteomes" id="UP000054350"/>
    </source>
</evidence>
<dbReference type="SMART" id="SM00450">
    <property type="entry name" value="RHOD"/>
    <property type="match status" value="1"/>
</dbReference>
<dbReference type="Proteomes" id="UP000054350">
    <property type="component" value="Unassembled WGS sequence"/>
</dbReference>
<keyword evidence="5" id="KW-0904">Protein phosphatase</keyword>
<dbReference type="EC" id="3.1.3.48" evidence="2"/>
<feature type="domain" description="Rhodanese" evidence="7">
    <location>
        <begin position="74"/>
        <end position="173"/>
    </location>
</feature>
<dbReference type="EMBL" id="GG745335">
    <property type="protein sequence ID" value="KNE60172.1"/>
    <property type="molecule type" value="Genomic_DNA"/>
</dbReference>
<evidence type="ECO:0000256" key="1">
    <source>
        <dbReference type="ARBA" id="ARBA00011065"/>
    </source>
</evidence>
<dbReference type="PROSITE" id="PS50206">
    <property type="entry name" value="RHODANESE_3"/>
    <property type="match status" value="1"/>
</dbReference>
<dbReference type="Gene3D" id="3.40.250.10">
    <property type="entry name" value="Rhodanese-like domain"/>
    <property type="match status" value="1"/>
</dbReference>
<dbReference type="OMA" id="RCTNIPC"/>
<dbReference type="eggNOG" id="KOG3772">
    <property type="taxonomic scope" value="Eukaryota"/>
</dbReference>
<keyword evidence="6" id="KW-0131">Cell cycle</keyword>
<evidence type="ECO:0000256" key="4">
    <source>
        <dbReference type="ARBA" id="ARBA00022801"/>
    </source>
</evidence>
<dbReference type="InterPro" id="IPR036873">
    <property type="entry name" value="Rhodanese-like_dom_sf"/>
</dbReference>
<dbReference type="GO" id="GO:1902751">
    <property type="term" value="P:positive regulation of cell cycle G2/M phase transition"/>
    <property type="evidence" value="ECO:0007669"/>
    <property type="project" value="InterPro"/>
</dbReference>
<gene>
    <name evidence="8" type="ORF">AMAG_05591</name>
</gene>
<dbReference type="OrthoDB" id="102559at2759"/>
<dbReference type="STRING" id="578462.A0A0L0SCK7"/>
<dbReference type="Pfam" id="PF00581">
    <property type="entry name" value="Rhodanese"/>
    <property type="match status" value="1"/>
</dbReference>
<dbReference type="GO" id="GO:0005634">
    <property type="term" value="C:nucleus"/>
    <property type="evidence" value="ECO:0007669"/>
    <property type="project" value="TreeGrafter"/>
</dbReference>
<evidence type="ECO:0000256" key="2">
    <source>
        <dbReference type="ARBA" id="ARBA00013064"/>
    </source>
</evidence>